<name>A0A4U6BTU1_9BRAD</name>
<sequence>MAMAAELHGSDANSPAYPVAGRIARVDVIRDMAAAETSWRAFEGADFLATPYQRFELLDAWQQSVGKHEGAAPFVVVASDANNQPLLLLPLIIYRENGAKVARFMGGKHPTFNMALWRRDFAETISAAELNALIAAIRMQPDGVDVLAFTQQPKRWRNIANPLSSLAAQPSTNPCPMMTMVPGCKPEERVSTSTRRRLRNKERKLQALPGYRYFVATIDDDINRLLDSFFVIKPQRMALSKLPDIFSDPATKAFVRDACMAKLPNGGRAIELHALECEAELISIFACVADGERFSTMFNTYTISENARYSPGLILLRYMIDHFGDLGYSSLDFGVGSDEYKMTFCKDDEPLSDAFIPLTARGKFAALGMSSLTHAKRLVKHNPALMHMAQLLRNAISRSS</sequence>
<dbReference type="InterPro" id="IPR016181">
    <property type="entry name" value="Acyl_CoA_acyltransferase"/>
</dbReference>
<organism evidence="2 3">
    <name type="scientific">Afipia massiliensis</name>
    <dbReference type="NCBI Taxonomy" id="211460"/>
    <lineage>
        <taxon>Bacteria</taxon>
        <taxon>Pseudomonadati</taxon>
        <taxon>Pseudomonadota</taxon>
        <taxon>Alphaproteobacteria</taxon>
        <taxon>Hyphomicrobiales</taxon>
        <taxon>Nitrobacteraceae</taxon>
        <taxon>Afipia</taxon>
    </lineage>
</organism>
<gene>
    <name evidence="2" type="ORF">YH63_016815</name>
</gene>
<comment type="caution">
    <text evidence="2">The sequence shown here is derived from an EMBL/GenBank/DDBJ whole genome shotgun (WGS) entry which is preliminary data.</text>
</comment>
<dbReference type="SUPFAM" id="SSF55729">
    <property type="entry name" value="Acyl-CoA N-acyltransferases (Nat)"/>
    <property type="match status" value="1"/>
</dbReference>
<dbReference type="OrthoDB" id="8193702at2"/>
<evidence type="ECO:0000259" key="1">
    <source>
        <dbReference type="Pfam" id="PF13480"/>
    </source>
</evidence>
<dbReference type="Proteomes" id="UP000034832">
    <property type="component" value="Unassembled WGS sequence"/>
</dbReference>
<dbReference type="EMBL" id="LBIA02000001">
    <property type="protein sequence ID" value="TKT74042.1"/>
    <property type="molecule type" value="Genomic_DNA"/>
</dbReference>
<dbReference type="InterPro" id="IPR038740">
    <property type="entry name" value="BioF2-like_GNAT_dom"/>
</dbReference>
<dbReference type="AlphaFoldDB" id="A0A4U6BTU1"/>
<dbReference type="GO" id="GO:0016740">
    <property type="term" value="F:transferase activity"/>
    <property type="evidence" value="ECO:0007669"/>
    <property type="project" value="UniProtKB-KW"/>
</dbReference>
<dbReference type="RefSeq" id="WP_046826615.1">
    <property type="nucleotide sequence ID" value="NZ_LBIA02000001.1"/>
</dbReference>
<accession>A0A4U6BTU1</accession>
<evidence type="ECO:0000313" key="2">
    <source>
        <dbReference type="EMBL" id="TKT74042.1"/>
    </source>
</evidence>
<protein>
    <submittedName>
        <fullName evidence="2">GNAT family N-acetyltransferase</fullName>
    </submittedName>
</protein>
<keyword evidence="3" id="KW-1185">Reference proteome</keyword>
<reference evidence="2" key="1">
    <citation type="submission" date="2019-04" db="EMBL/GenBank/DDBJ databases">
        <title>Whole genome sequencing of cave bacteria.</title>
        <authorList>
            <person name="Gan H.M."/>
            <person name="Barton H."/>
            <person name="Savka M.A."/>
        </authorList>
    </citation>
    <scope>NUCLEOTIDE SEQUENCE [LARGE SCALE GENOMIC DNA]</scope>
    <source>
        <strain evidence="2">LC387</strain>
    </source>
</reference>
<dbReference type="Pfam" id="PF13480">
    <property type="entry name" value="Acetyltransf_6"/>
    <property type="match status" value="1"/>
</dbReference>
<evidence type="ECO:0000313" key="3">
    <source>
        <dbReference type="Proteomes" id="UP000034832"/>
    </source>
</evidence>
<proteinExistence type="predicted"/>
<feature type="domain" description="BioF2-like acetyltransferase" evidence="1">
    <location>
        <begin position="193"/>
        <end position="341"/>
    </location>
</feature>
<dbReference type="STRING" id="211460.YH63_02220"/>